<accession>A0A8S9US01</accession>
<evidence type="ECO:0000313" key="2">
    <source>
        <dbReference type="EMBL" id="KAF4143470.1"/>
    </source>
</evidence>
<sequence>MRFFPAVLLATGGVLLTNATCASFDSEFELATADHPTVFRSLAYHHNSVASKRLLRRYDVDNEGRTVGGGAKIKSLWLKVRAYLLNRKKDEADMAAKLQLGGIDHALSSSKLEQLTKEVQVFNKKSMAKVTVIGTLRTLYGDIDLAKGLKAAEREASPTLLEQLKALRQDLQSKWLNRGISADVIFKQLGIREEKYQMFFSGKLDILEAYIKLINQNKKKGDPVSLVSILSKGFGGEDKLVALVTSAKKSSMTGKKADELETALLNKWLREDTLPKDVFVWLKLSDDVDDAFSPQNLNKFAAYIDNFNTRRPNHQQSAIAIYTSSFGDAAVVNKLISAVDDGATRSIANKLQEAQFESWVSRRLGFGQVETILKIDSSGDAVVTRRKLGLLVKYITQMMDGDERLIRTLTEQLGGRDKLALVLEKASESTAASALQKKQFASLKDERITPEVIVSFLFKKAQTTTTAEKAIVAKFNLFFIETSG</sequence>
<reference evidence="2" key="1">
    <citation type="submission" date="2020-03" db="EMBL/GenBank/DDBJ databases">
        <title>Hybrid Assembly of Korean Phytophthora infestans isolates.</title>
        <authorList>
            <person name="Prokchorchik M."/>
            <person name="Lee Y."/>
            <person name="Seo J."/>
            <person name="Cho J.-H."/>
            <person name="Park Y.-E."/>
            <person name="Jang D.-C."/>
            <person name="Im J.-S."/>
            <person name="Choi J.-G."/>
            <person name="Park H.-J."/>
            <person name="Lee G.-B."/>
            <person name="Lee Y.-G."/>
            <person name="Hong S.-Y."/>
            <person name="Cho K."/>
            <person name="Sohn K.H."/>
        </authorList>
    </citation>
    <scope>NUCLEOTIDE SEQUENCE</scope>
    <source>
        <strain evidence="2">KR_2_A2</strain>
    </source>
</reference>
<dbReference type="AlphaFoldDB" id="A0A8S9US01"/>
<feature type="chain" id="PRO_5035945419" description="Secreted RxLR effector peptide protein" evidence="1">
    <location>
        <begin position="22"/>
        <end position="484"/>
    </location>
</feature>
<gene>
    <name evidence="2" type="ORF">GN958_ATG07203</name>
</gene>
<proteinExistence type="predicted"/>
<name>A0A8S9US01_PHYIN</name>
<evidence type="ECO:0008006" key="4">
    <source>
        <dbReference type="Google" id="ProtNLM"/>
    </source>
</evidence>
<dbReference type="EMBL" id="JAACNO010001006">
    <property type="protein sequence ID" value="KAF4143470.1"/>
    <property type="molecule type" value="Genomic_DNA"/>
</dbReference>
<keyword evidence="1" id="KW-0732">Signal</keyword>
<feature type="signal peptide" evidence="1">
    <location>
        <begin position="1"/>
        <end position="21"/>
    </location>
</feature>
<protein>
    <recommendedName>
        <fullName evidence="4">Secreted RxLR effector peptide protein</fullName>
    </recommendedName>
</protein>
<evidence type="ECO:0000313" key="3">
    <source>
        <dbReference type="Proteomes" id="UP000704712"/>
    </source>
</evidence>
<evidence type="ECO:0000256" key="1">
    <source>
        <dbReference type="SAM" id="SignalP"/>
    </source>
</evidence>
<organism evidence="2 3">
    <name type="scientific">Phytophthora infestans</name>
    <name type="common">Potato late blight agent</name>
    <name type="synonym">Botrytis infestans</name>
    <dbReference type="NCBI Taxonomy" id="4787"/>
    <lineage>
        <taxon>Eukaryota</taxon>
        <taxon>Sar</taxon>
        <taxon>Stramenopiles</taxon>
        <taxon>Oomycota</taxon>
        <taxon>Peronosporomycetes</taxon>
        <taxon>Peronosporales</taxon>
        <taxon>Peronosporaceae</taxon>
        <taxon>Phytophthora</taxon>
    </lineage>
</organism>
<dbReference type="Proteomes" id="UP000704712">
    <property type="component" value="Unassembled WGS sequence"/>
</dbReference>
<comment type="caution">
    <text evidence="2">The sequence shown here is derived from an EMBL/GenBank/DDBJ whole genome shotgun (WGS) entry which is preliminary data.</text>
</comment>